<evidence type="ECO:0000313" key="2">
    <source>
        <dbReference type="Proteomes" id="UP000298030"/>
    </source>
</evidence>
<sequence>MRYVNPCRSCFLSQFCPTLNFKYIPSSPGLPVLSPQPLLPFEAMRRNLTPRSMIPAQGVLPSFEVAPPILVPQQLTLNMGYKQEQDSSTESH</sequence>
<protein>
    <submittedName>
        <fullName evidence="1">Uncharacterized protein</fullName>
    </submittedName>
</protein>
<gene>
    <name evidence="1" type="ORF">FA13DRAFT_1035553</name>
</gene>
<reference evidence="1 2" key="1">
    <citation type="journal article" date="2019" name="Nat. Ecol. Evol.">
        <title>Megaphylogeny resolves global patterns of mushroom evolution.</title>
        <authorList>
            <person name="Varga T."/>
            <person name="Krizsan K."/>
            <person name="Foldi C."/>
            <person name="Dima B."/>
            <person name="Sanchez-Garcia M."/>
            <person name="Sanchez-Ramirez S."/>
            <person name="Szollosi G.J."/>
            <person name="Szarkandi J.G."/>
            <person name="Papp V."/>
            <person name="Albert L."/>
            <person name="Andreopoulos W."/>
            <person name="Angelini C."/>
            <person name="Antonin V."/>
            <person name="Barry K.W."/>
            <person name="Bougher N.L."/>
            <person name="Buchanan P."/>
            <person name="Buyck B."/>
            <person name="Bense V."/>
            <person name="Catcheside P."/>
            <person name="Chovatia M."/>
            <person name="Cooper J."/>
            <person name="Damon W."/>
            <person name="Desjardin D."/>
            <person name="Finy P."/>
            <person name="Geml J."/>
            <person name="Haridas S."/>
            <person name="Hughes K."/>
            <person name="Justo A."/>
            <person name="Karasinski D."/>
            <person name="Kautmanova I."/>
            <person name="Kiss B."/>
            <person name="Kocsube S."/>
            <person name="Kotiranta H."/>
            <person name="LaButti K.M."/>
            <person name="Lechner B.E."/>
            <person name="Liimatainen K."/>
            <person name="Lipzen A."/>
            <person name="Lukacs Z."/>
            <person name="Mihaltcheva S."/>
            <person name="Morgado L.N."/>
            <person name="Niskanen T."/>
            <person name="Noordeloos M.E."/>
            <person name="Ohm R.A."/>
            <person name="Ortiz-Santana B."/>
            <person name="Ovrebo C."/>
            <person name="Racz N."/>
            <person name="Riley R."/>
            <person name="Savchenko A."/>
            <person name="Shiryaev A."/>
            <person name="Soop K."/>
            <person name="Spirin V."/>
            <person name="Szebenyi C."/>
            <person name="Tomsovsky M."/>
            <person name="Tulloss R.E."/>
            <person name="Uehling J."/>
            <person name="Grigoriev I.V."/>
            <person name="Vagvolgyi C."/>
            <person name="Papp T."/>
            <person name="Martin F.M."/>
            <person name="Miettinen O."/>
            <person name="Hibbett D.S."/>
            <person name="Nagy L.G."/>
        </authorList>
    </citation>
    <scope>NUCLEOTIDE SEQUENCE [LARGE SCALE GENOMIC DNA]</scope>
    <source>
        <strain evidence="1 2">FP101781</strain>
    </source>
</reference>
<dbReference type="AlphaFoldDB" id="A0A4Y7RMV7"/>
<name>A0A4Y7RMV7_COPMI</name>
<keyword evidence="2" id="KW-1185">Reference proteome</keyword>
<dbReference type="Proteomes" id="UP000298030">
    <property type="component" value="Unassembled WGS sequence"/>
</dbReference>
<proteinExistence type="predicted"/>
<accession>A0A4Y7RMV7</accession>
<dbReference type="EMBL" id="QPFP01000478">
    <property type="protein sequence ID" value="TEB10136.1"/>
    <property type="molecule type" value="Genomic_DNA"/>
</dbReference>
<organism evidence="1 2">
    <name type="scientific">Coprinellus micaceus</name>
    <name type="common">Glistening ink-cap mushroom</name>
    <name type="synonym">Coprinus micaceus</name>
    <dbReference type="NCBI Taxonomy" id="71717"/>
    <lineage>
        <taxon>Eukaryota</taxon>
        <taxon>Fungi</taxon>
        <taxon>Dikarya</taxon>
        <taxon>Basidiomycota</taxon>
        <taxon>Agaricomycotina</taxon>
        <taxon>Agaricomycetes</taxon>
        <taxon>Agaricomycetidae</taxon>
        <taxon>Agaricales</taxon>
        <taxon>Agaricineae</taxon>
        <taxon>Psathyrellaceae</taxon>
        <taxon>Coprinellus</taxon>
    </lineage>
</organism>
<evidence type="ECO:0000313" key="1">
    <source>
        <dbReference type="EMBL" id="TEB10136.1"/>
    </source>
</evidence>
<comment type="caution">
    <text evidence="1">The sequence shown here is derived from an EMBL/GenBank/DDBJ whole genome shotgun (WGS) entry which is preliminary data.</text>
</comment>